<keyword evidence="11" id="KW-1185">Reference proteome</keyword>
<accession>A0A239YMP4</accession>
<dbReference type="GO" id="GO:0022857">
    <property type="term" value="F:transmembrane transporter activity"/>
    <property type="evidence" value="ECO:0007669"/>
    <property type="project" value="UniProtKB-UniRule"/>
</dbReference>
<comment type="similarity">
    <text evidence="2 9">Belongs to the energy-coupling factor EcfT family.</text>
</comment>
<protein>
    <recommendedName>
        <fullName evidence="3 9">Energy-coupling factor transporter transmembrane protein EcfT</fullName>
        <shortName evidence="9">ECF transporter T component EcfT</shortName>
    </recommendedName>
</protein>
<comment type="function">
    <text evidence="9">Transmembrane (T) component of an energy-coupling factor (ECF) ABC-transporter complex. Unlike classic ABC transporters this ECF transporter provides the energy necessary to transport a number of different substrates.</text>
</comment>
<dbReference type="CDD" id="cd16914">
    <property type="entry name" value="EcfT"/>
    <property type="match status" value="1"/>
</dbReference>
<keyword evidence="5 9" id="KW-1003">Cell membrane</keyword>
<dbReference type="KEGG" id="sste:SAMEA4384403_0557"/>
<dbReference type="InterPro" id="IPR003339">
    <property type="entry name" value="ABC/ECF_trnsptr_transmembrane"/>
</dbReference>
<evidence type="ECO:0000256" key="3">
    <source>
        <dbReference type="ARBA" id="ARBA00014042"/>
    </source>
</evidence>
<keyword evidence="7 9" id="KW-1133">Transmembrane helix</keyword>
<reference evidence="10 11" key="1">
    <citation type="submission" date="2017-06" db="EMBL/GenBank/DDBJ databases">
        <authorList>
            <consortium name="Pathogen Informatics"/>
        </authorList>
    </citation>
    <scope>NUCLEOTIDE SEQUENCE [LARGE SCALE GENOMIC DNA]</scope>
    <source>
        <strain evidence="10 11">NCTC13839</strain>
    </source>
</reference>
<evidence type="ECO:0000256" key="2">
    <source>
        <dbReference type="ARBA" id="ARBA00005660"/>
    </source>
</evidence>
<feature type="transmembrane region" description="Helical" evidence="9">
    <location>
        <begin position="27"/>
        <end position="57"/>
    </location>
</feature>
<evidence type="ECO:0000256" key="1">
    <source>
        <dbReference type="ARBA" id="ARBA00004651"/>
    </source>
</evidence>
<dbReference type="Proteomes" id="UP000242084">
    <property type="component" value="Chromosome 1"/>
</dbReference>
<feature type="transmembrane region" description="Helical" evidence="9">
    <location>
        <begin position="63"/>
        <end position="87"/>
    </location>
</feature>
<evidence type="ECO:0000256" key="7">
    <source>
        <dbReference type="ARBA" id="ARBA00022989"/>
    </source>
</evidence>
<dbReference type="HAMAP" id="MF_01461">
    <property type="entry name" value="EcfT"/>
    <property type="match status" value="1"/>
</dbReference>
<evidence type="ECO:0000256" key="4">
    <source>
        <dbReference type="ARBA" id="ARBA00022448"/>
    </source>
</evidence>
<dbReference type="GO" id="GO:0005886">
    <property type="term" value="C:plasma membrane"/>
    <property type="evidence" value="ECO:0007669"/>
    <property type="project" value="UniProtKB-SubCell"/>
</dbReference>
<evidence type="ECO:0000256" key="5">
    <source>
        <dbReference type="ARBA" id="ARBA00022475"/>
    </source>
</evidence>
<keyword evidence="8 9" id="KW-0472">Membrane</keyword>
<evidence type="ECO:0000256" key="9">
    <source>
        <dbReference type="HAMAP-Rule" id="MF_01461"/>
    </source>
</evidence>
<evidence type="ECO:0000313" key="10">
    <source>
        <dbReference type="EMBL" id="SNV59488.1"/>
    </source>
</evidence>
<gene>
    <name evidence="9 10" type="primary">ecfT</name>
    <name evidence="10" type="ORF">SAMEA4384403_00557</name>
</gene>
<sequence>MSDKMIIGRYLPDNTIIHNLDPRMKMIYVLLFMILVFFCNTWLSYGFMIIFVLTVMYLANIKFWFLIKGLTPVMLLFIFTFGMHLIVTKGGGVLIDLKLFTIDKNGVVQGAFIVLRLVLLVMISTIMTLTTSPISLTDAIESVLRPLKKLKFPVHELAMMMSISLRFIPTLMDELDRIIKAQTSRGSDVNAGSVFNRFKAIIPLLIPMFISAFKRADELAIAMEARGYNASNVRTNYRKLQWHLKDTLAIMTIILLAVVIFILRN</sequence>
<dbReference type="InterPro" id="IPR024919">
    <property type="entry name" value="EcfT"/>
</dbReference>
<dbReference type="PANTHER" id="PTHR33514">
    <property type="entry name" value="PROTEIN ABCI12, CHLOROPLASTIC"/>
    <property type="match status" value="1"/>
</dbReference>
<dbReference type="PANTHER" id="PTHR33514:SF13">
    <property type="entry name" value="PROTEIN ABCI12, CHLOROPLASTIC"/>
    <property type="match status" value="1"/>
</dbReference>
<proteinExistence type="inferred from homology"/>
<dbReference type="EMBL" id="LT906462">
    <property type="protein sequence ID" value="SNV59488.1"/>
    <property type="molecule type" value="Genomic_DNA"/>
</dbReference>
<keyword evidence="6 9" id="KW-0812">Transmembrane</keyword>
<comment type="subcellular location">
    <subcellularLocation>
        <location evidence="1 9">Cell membrane</location>
        <topology evidence="1 9">Multi-pass membrane protein</topology>
    </subcellularLocation>
</comment>
<evidence type="ECO:0000256" key="6">
    <source>
        <dbReference type="ARBA" id="ARBA00022692"/>
    </source>
</evidence>
<keyword evidence="4 9" id="KW-0813">Transport</keyword>
<name>A0A239YMP4_9STAP</name>
<comment type="subunit">
    <text evidence="9">Forms a stable energy-coupling factor (ECF) transporter complex composed of 2 membrane-embedded substrate-binding proteins (S component), 2 ATP-binding proteins (A component) and 2 transmembrane proteins (T component).</text>
</comment>
<feature type="transmembrane region" description="Helical" evidence="9">
    <location>
        <begin position="107"/>
        <end position="130"/>
    </location>
</feature>
<dbReference type="Pfam" id="PF02361">
    <property type="entry name" value="CbiQ"/>
    <property type="match status" value="1"/>
</dbReference>
<dbReference type="RefSeq" id="WP_095086418.1">
    <property type="nucleotide sequence ID" value="NZ_BMDM01000003.1"/>
</dbReference>
<organism evidence="10 11">
    <name type="scientific">Mammaliicoccus stepanovicii</name>
    <dbReference type="NCBI Taxonomy" id="643214"/>
    <lineage>
        <taxon>Bacteria</taxon>
        <taxon>Bacillati</taxon>
        <taxon>Bacillota</taxon>
        <taxon>Bacilli</taxon>
        <taxon>Bacillales</taxon>
        <taxon>Staphylococcaceae</taxon>
        <taxon>Mammaliicoccus</taxon>
    </lineage>
</organism>
<dbReference type="AlphaFoldDB" id="A0A239YMP4"/>
<dbReference type="OrthoDB" id="8075495at2"/>
<evidence type="ECO:0000256" key="8">
    <source>
        <dbReference type="ARBA" id="ARBA00023136"/>
    </source>
</evidence>
<feature type="transmembrane region" description="Helical" evidence="9">
    <location>
        <begin position="244"/>
        <end position="263"/>
    </location>
</feature>
<evidence type="ECO:0000313" key="11">
    <source>
        <dbReference type="Proteomes" id="UP000242084"/>
    </source>
</evidence>